<evidence type="ECO:0000313" key="1">
    <source>
        <dbReference type="EMBL" id="KAJ4964982.1"/>
    </source>
</evidence>
<keyword evidence="2" id="KW-1185">Reference proteome</keyword>
<organism evidence="1 2">
    <name type="scientific">Protea cynaroides</name>
    <dbReference type="NCBI Taxonomy" id="273540"/>
    <lineage>
        <taxon>Eukaryota</taxon>
        <taxon>Viridiplantae</taxon>
        <taxon>Streptophyta</taxon>
        <taxon>Embryophyta</taxon>
        <taxon>Tracheophyta</taxon>
        <taxon>Spermatophyta</taxon>
        <taxon>Magnoliopsida</taxon>
        <taxon>Proteales</taxon>
        <taxon>Proteaceae</taxon>
        <taxon>Protea</taxon>
    </lineage>
</organism>
<accession>A0A9Q0K6M6</accession>
<protein>
    <submittedName>
        <fullName evidence="1">Uncharacterized protein</fullName>
    </submittedName>
</protein>
<reference evidence="1" key="1">
    <citation type="journal article" date="2023" name="Plant J.">
        <title>The genome of the king protea, Protea cynaroides.</title>
        <authorList>
            <person name="Chang J."/>
            <person name="Duong T.A."/>
            <person name="Schoeman C."/>
            <person name="Ma X."/>
            <person name="Roodt D."/>
            <person name="Barker N."/>
            <person name="Li Z."/>
            <person name="Van de Peer Y."/>
            <person name="Mizrachi E."/>
        </authorList>
    </citation>
    <scope>NUCLEOTIDE SEQUENCE</scope>
    <source>
        <tissue evidence="1">Young leaves</tissue>
    </source>
</reference>
<evidence type="ECO:0000313" key="2">
    <source>
        <dbReference type="Proteomes" id="UP001141806"/>
    </source>
</evidence>
<proteinExistence type="predicted"/>
<name>A0A9Q0K6M6_9MAGN</name>
<dbReference type="EMBL" id="JAMYWD010000007">
    <property type="protein sequence ID" value="KAJ4964982.1"/>
    <property type="molecule type" value="Genomic_DNA"/>
</dbReference>
<gene>
    <name evidence="1" type="ORF">NE237_016831</name>
</gene>
<comment type="caution">
    <text evidence="1">The sequence shown here is derived from an EMBL/GenBank/DDBJ whole genome shotgun (WGS) entry which is preliminary data.</text>
</comment>
<dbReference type="AlphaFoldDB" id="A0A9Q0K6M6"/>
<sequence length="106" mass="11869">MQVGHPAAGGGGYQPLDKSTEGIFSVDSILVWRVESVLSWVLLFFLLDHTVVVQKSTRMLLCKWCNFCVHEKRGIHAKTPISRSGIGTQGILNLPLKSYIQIIYRL</sequence>
<dbReference type="Proteomes" id="UP001141806">
    <property type="component" value="Unassembled WGS sequence"/>
</dbReference>